<dbReference type="AlphaFoldDB" id="A0A1H8DHR0"/>
<dbReference type="OrthoDB" id="2988822at2"/>
<proteinExistence type="predicted"/>
<organism evidence="1 2">
    <name type="scientific">Lihuaxuella thermophila</name>
    <dbReference type="NCBI Taxonomy" id="1173111"/>
    <lineage>
        <taxon>Bacteria</taxon>
        <taxon>Bacillati</taxon>
        <taxon>Bacillota</taxon>
        <taxon>Bacilli</taxon>
        <taxon>Bacillales</taxon>
        <taxon>Thermoactinomycetaceae</taxon>
        <taxon>Lihuaxuella</taxon>
    </lineage>
</organism>
<keyword evidence="2" id="KW-1185">Reference proteome</keyword>
<evidence type="ECO:0000313" key="1">
    <source>
        <dbReference type="EMBL" id="SEN06058.1"/>
    </source>
</evidence>
<evidence type="ECO:0000313" key="2">
    <source>
        <dbReference type="Proteomes" id="UP000199695"/>
    </source>
</evidence>
<dbReference type="Proteomes" id="UP000199695">
    <property type="component" value="Unassembled WGS sequence"/>
</dbReference>
<dbReference type="InterPro" id="IPR046105">
    <property type="entry name" value="DUF6042"/>
</dbReference>
<name>A0A1H8DHR0_9BACL</name>
<dbReference type="EMBL" id="FOCQ01000005">
    <property type="protein sequence ID" value="SEN06058.1"/>
    <property type="molecule type" value="Genomic_DNA"/>
</dbReference>
<dbReference type="Pfam" id="PF19508">
    <property type="entry name" value="DUF6042"/>
    <property type="match status" value="1"/>
</dbReference>
<accession>A0A1H8DHR0</accession>
<gene>
    <name evidence="1" type="ORF">SAMN05444955_105158</name>
</gene>
<dbReference type="STRING" id="1173111.SAMN05444955_105158"/>
<protein>
    <submittedName>
        <fullName evidence="1">Uncharacterized protein</fullName>
    </submittedName>
</protein>
<reference evidence="1 2" key="1">
    <citation type="submission" date="2016-10" db="EMBL/GenBank/DDBJ databases">
        <authorList>
            <person name="de Groot N.N."/>
        </authorList>
    </citation>
    <scope>NUCLEOTIDE SEQUENCE [LARGE SCALE GENOMIC DNA]</scope>
    <source>
        <strain evidence="1 2">DSM 46701</strain>
    </source>
</reference>
<sequence length="181" mass="21423">MFGVCTVLNGGWKEERVCVPDGFFRNGWNLLLPKGTCSVILSVMSYVIQGLDKAEILDSMKEEEERLCLTPFHFQIPHEFPTDEEKEWYMSLWQREKDVKQILERSGLSYPQTVTQWIHLLVRLGIFLEVRRKSADYFDLVIEPFPYPEEYLHLSGPELNWLYQQRKSFPPFSVQPWMDAK</sequence>